<name>A0A0G1VGU6_9BACT</name>
<keyword evidence="2" id="KW-0378">Hydrolase</keyword>
<dbReference type="PANTHER" id="PTHR36181">
    <property type="entry name" value="INTRON-ENCODED ENDONUCLEASE AI3-RELATED"/>
    <property type="match status" value="1"/>
</dbReference>
<reference evidence="2 3" key="1">
    <citation type="journal article" date="2015" name="Nature">
        <title>rRNA introns, odd ribosomes, and small enigmatic genomes across a large radiation of phyla.</title>
        <authorList>
            <person name="Brown C.T."/>
            <person name="Hug L.A."/>
            <person name="Thomas B.C."/>
            <person name="Sharon I."/>
            <person name="Castelle C.J."/>
            <person name="Singh A."/>
            <person name="Wilkins M.J."/>
            <person name="Williams K.H."/>
            <person name="Banfield J.F."/>
        </authorList>
    </citation>
    <scope>NUCLEOTIDE SEQUENCE [LARGE SCALE GENOMIC DNA]</scope>
</reference>
<dbReference type="Gene3D" id="3.10.28.10">
    <property type="entry name" value="Homing endonucleases"/>
    <property type="match status" value="1"/>
</dbReference>
<dbReference type="GO" id="GO:0004519">
    <property type="term" value="F:endonuclease activity"/>
    <property type="evidence" value="ECO:0007669"/>
    <property type="project" value="UniProtKB-KW"/>
</dbReference>
<dbReference type="EMBL" id="LCPV01000054">
    <property type="protein sequence ID" value="KKW05636.1"/>
    <property type="molecule type" value="Genomic_DNA"/>
</dbReference>
<dbReference type="AlphaFoldDB" id="A0A0G1VGU6"/>
<dbReference type="InterPro" id="IPR051289">
    <property type="entry name" value="LAGLIDADG_Endonuclease"/>
</dbReference>
<evidence type="ECO:0000313" key="3">
    <source>
        <dbReference type="Proteomes" id="UP000034589"/>
    </source>
</evidence>
<accession>A0A0G1VGU6</accession>
<protein>
    <submittedName>
        <fullName evidence="2">LAGLIDADG endonuclease</fullName>
    </submittedName>
</protein>
<dbReference type="Pfam" id="PF00961">
    <property type="entry name" value="LAGLIDADG_1"/>
    <property type="match status" value="1"/>
</dbReference>
<dbReference type="InterPro" id="IPR027434">
    <property type="entry name" value="Homing_endonucl"/>
</dbReference>
<evidence type="ECO:0000259" key="1">
    <source>
        <dbReference type="Pfam" id="PF00961"/>
    </source>
</evidence>
<organism evidence="2 3">
    <name type="scientific">Candidatus Kaiserbacteria bacterium GW2011_GWC2_49_12</name>
    <dbReference type="NCBI Taxonomy" id="1618675"/>
    <lineage>
        <taxon>Bacteria</taxon>
        <taxon>Candidatus Kaiseribacteriota</taxon>
    </lineage>
</organism>
<dbReference type="PANTHER" id="PTHR36181:SF4">
    <property type="entry name" value="LAGLIDADG ENDONUCLEASE"/>
    <property type="match status" value="1"/>
</dbReference>
<evidence type="ECO:0000313" key="2">
    <source>
        <dbReference type="EMBL" id="KKW05636.1"/>
    </source>
</evidence>
<proteinExistence type="predicted"/>
<dbReference type="InterPro" id="IPR004860">
    <property type="entry name" value="LAGLIDADG_dom"/>
</dbReference>
<sequence length="206" mass="24538">MREVSRVHSTRRLKLWSEKDRRRNKKLQPPYGKEQIRRKKKLNPHYVAGFIDGEGCFSVSIGKHKTLKRGYEVRPEFEIEVRKDDQEVLERIVMTIGAGRIYDCSYERYGWFPHAKYKITSIWEMKEILFPFLDQYPLQAKKAKSYKYFREIVLMLCNKEHLSDKGFKKIFRLRAELRMLGKKARTYGSREGAGKPLAPWRSNVAM</sequence>
<feature type="domain" description="Homing endonuclease LAGLIDADG" evidence="1">
    <location>
        <begin position="48"/>
        <end position="153"/>
    </location>
</feature>
<dbReference type="SUPFAM" id="SSF55608">
    <property type="entry name" value="Homing endonucleases"/>
    <property type="match status" value="1"/>
</dbReference>
<keyword evidence="2" id="KW-0540">Nuclease</keyword>
<dbReference type="Proteomes" id="UP000034589">
    <property type="component" value="Unassembled WGS sequence"/>
</dbReference>
<comment type="caution">
    <text evidence="2">The sequence shown here is derived from an EMBL/GenBank/DDBJ whole genome shotgun (WGS) entry which is preliminary data.</text>
</comment>
<keyword evidence="2" id="KW-0255">Endonuclease</keyword>
<gene>
    <name evidence="2" type="ORF">UY39_C0054G0001</name>
</gene>